<dbReference type="NCBIfam" id="NF006771">
    <property type="entry name" value="PRK09290.1-5"/>
    <property type="match status" value="1"/>
</dbReference>
<comment type="similarity">
    <text evidence="1">Belongs to the peptidase M20 family.</text>
</comment>
<dbReference type="GO" id="GO:0046872">
    <property type="term" value="F:metal ion binding"/>
    <property type="evidence" value="ECO:0007669"/>
    <property type="project" value="UniProtKB-KW"/>
</dbReference>
<evidence type="ECO:0000256" key="2">
    <source>
        <dbReference type="ARBA" id="ARBA00022801"/>
    </source>
</evidence>
<dbReference type="GO" id="GO:0016813">
    <property type="term" value="F:hydrolase activity, acting on carbon-nitrogen (but not peptide) bonds, in linear amidines"/>
    <property type="evidence" value="ECO:0007669"/>
    <property type="project" value="InterPro"/>
</dbReference>
<dbReference type="Proteomes" id="UP000462621">
    <property type="component" value="Unassembled WGS sequence"/>
</dbReference>
<feature type="binding site" evidence="4">
    <location>
        <position position="309"/>
    </location>
    <ligand>
        <name>allantoate</name>
        <dbReference type="ChEBI" id="CHEBI:17536"/>
    </ligand>
</feature>
<dbReference type="InterPro" id="IPR010158">
    <property type="entry name" value="Amidase_Cbmase"/>
</dbReference>
<dbReference type="InterPro" id="IPR011650">
    <property type="entry name" value="Peptidase_M20_dimer"/>
</dbReference>
<protein>
    <submittedName>
        <fullName evidence="6">Hydantoinase/carbamoylase family amidase</fullName>
        <ecNumber evidence="6">3.5.-.-</ecNumber>
    </submittedName>
</protein>
<gene>
    <name evidence="6" type="ORF">F9817_12900</name>
</gene>
<dbReference type="CDD" id="cd03884">
    <property type="entry name" value="M20_bAS"/>
    <property type="match status" value="1"/>
</dbReference>
<dbReference type="Pfam" id="PF07687">
    <property type="entry name" value="M20_dimer"/>
    <property type="match status" value="1"/>
</dbReference>
<dbReference type="AlphaFoldDB" id="A0A7X4LLN8"/>
<dbReference type="SUPFAM" id="SSF55031">
    <property type="entry name" value="Bacterial exopeptidase dimerisation domain"/>
    <property type="match status" value="1"/>
</dbReference>
<evidence type="ECO:0000256" key="3">
    <source>
        <dbReference type="PIRSR" id="PIRSR001235-1"/>
    </source>
</evidence>
<keyword evidence="7" id="KW-1185">Reference proteome</keyword>
<accession>A0A7X4LLN8</accession>
<dbReference type="NCBIfam" id="TIGR01879">
    <property type="entry name" value="hydantase"/>
    <property type="match status" value="1"/>
</dbReference>
<feature type="binding site" evidence="4">
    <location>
        <position position="296"/>
    </location>
    <ligand>
        <name>allantoate</name>
        <dbReference type="ChEBI" id="CHEBI:17536"/>
    </ligand>
</feature>
<feature type="binding site" evidence="3">
    <location>
        <position position="112"/>
    </location>
    <ligand>
        <name>Zn(2+)</name>
        <dbReference type="ChEBI" id="CHEBI:29105"/>
        <label>1</label>
    </ligand>
</feature>
<evidence type="ECO:0000256" key="4">
    <source>
        <dbReference type="PIRSR" id="PIRSR001235-2"/>
    </source>
</evidence>
<dbReference type="PROSITE" id="PS00758">
    <property type="entry name" value="ARGE_DAPE_CPG2_1"/>
    <property type="match status" value="1"/>
</dbReference>
<keyword evidence="2 6" id="KW-0378">Hydrolase</keyword>
<feature type="binding site" evidence="3">
    <location>
        <position position="112"/>
    </location>
    <ligand>
        <name>Zn(2+)</name>
        <dbReference type="ChEBI" id="CHEBI:29105"/>
        <label>2</label>
    </ligand>
</feature>
<dbReference type="PIRSF" id="PIRSF001235">
    <property type="entry name" value="Amidase_carbamoylase"/>
    <property type="match status" value="1"/>
</dbReference>
<sequence length="427" mass="46776">MTRGDDIQLHTLIKEARMQQVTINSERLWQSLMALGKIGEQDNGGMYRPALSPEDQQAREWLVSQMESMGLEVKVDGALNVIGRLKSQSPKTEQVVAMGSHIDTVPNGGKFDGAYGVLAALECVKSLQENQVTLPFDVEVISFCDEEAAHNAGTVGSRAMMGRLLPGELEKAKIKGEKPFRYFLEQLGHSFAAVETAQRNADEFLCFLEAHIEQGKVLESRQQSIGVVTGIVGVYRYIVTVTGEAAHAGTTPMSMRKDALVEAAPVFTLIPQWVHEQNPDMVGTIGQVTVLPGASNVVPKECRFLVELRSQQSQDMQVVRDKLINYANLRHGWNIETIYEKDSVVLDDHMISCLSVVTEAAQLPYITMASGAGHDAQSFAPSVPTGMIFIPCLAGVSHNPKEWITEEDASNGCQVLMDAVRHLATQV</sequence>
<evidence type="ECO:0000259" key="5">
    <source>
        <dbReference type="Pfam" id="PF07687"/>
    </source>
</evidence>
<dbReference type="PANTHER" id="PTHR32494">
    <property type="entry name" value="ALLANTOATE DEIMINASE-RELATED"/>
    <property type="match status" value="1"/>
</dbReference>
<dbReference type="Gene3D" id="3.30.70.360">
    <property type="match status" value="1"/>
</dbReference>
<feature type="domain" description="Peptidase M20 dimerisation" evidence="5">
    <location>
        <begin position="232"/>
        <end position="328"/>
    </location>
</feature>
<dbReference type="PANTHER" id="PTHR32494:SF5">
    <property type="entry name" value="ALLANTOATE AMIDOHYDROLASE"/>
    <property type="match status" value="1"/>
</dbReference>
<dbReference type="SUPFAM" id="SSF53187">
    <property type="entry name" value="Zn-dependent exopeptidases"/>
    <property type="match status" value="1"/>
</dbReference>
<feature type="binding site" evidence="3">
    <location>
        <position position="147"/>
    </location>
    <ligand>
        <name>Zn(2+)</name>
        <dbReference type="ChEBI" id="CHEBI:29105"/>
        <label>2</label>
    </ligand>
</feature>
<feature type="binding site" evidence="4">
    <location>
        <position position="236"/>
    </location>
    <ligand>
        <name>allantoate</name>
        <dbReference type="ChEBI" id="CHEBI:17536"/>
    </ligand>
</feature>
<feature type="binding site" evidence="3">
    <location>
        <position position="398"/>
    </location>
    <ligand>
        <name>Zn(2+)</name>
        <dbReference type="ChEBI" id="CHEBI:29105"/>
        <label>2</label>
    </ligand>
</feature>
<organism evidence="6 7">
    <name type="scientific">Vibrio eleionomae</name>
    <dbReference type="NCBI Taxonomy" id="2653505"/>
    <lineage>
        <taxon>Bacteria</taxon>
        <taxon>Pseudomonadati</taxon>
        <taxon>Pseudomonadota</taxon>
        <taxon>Gammaproteobacteria</taxon>
        <taxon>Vibrionales</taxon>
        <taxon>Vibrionaceae</taxon>
        <taxon>Vibrio</taxon>
    </lineage>
</organism>
<reference evidence="6 7" key="1">
    <citation type="submission" date="2019-10" db="EMBL/GenBank/DDBJ databases">
        <title>Vibrio sp. nov. isolated from a shrimp pond.</title>
        <authorList>
            <person name="Gomez-Gil B."/>
            <person name="Enciso-Ibarra J."/>
            <person name="Enciso-Ibarra K."/>
            <person name="Bolan-Mejia C."/>
        </authorList>
    </citation>
    <scope>NUCLEOTIDE SEQUENCE [LARGE SCALE GENOMIC DNA]</scope>
    <source>
        <strain evidence="6 7">CAIM 722</strain>
    </source>
</reference>
<dbReference type="InterPro" id="IPR001261">
    <property type="entry name" value="ArgE/DapE_CS"/>
</dbReference>
<proteinExistence type="inferred from homology"/>
<dbReference type="EMBL" id="WEKT01000023">
    <property type="protein sequence ID" value="MZI94091.1"/>
    <property type="molecule type" value="Genomic_DNA"/>
</dbReference>
<feature type="binding site" evidence="3">
    <location>
        <position position="101"/>
    </location>
    <ligand>
        <name>Zn(2+)</name>
        <dbReference type="ChEBI" id="CHEBI:29105"/>
        <label>1</label>
    </ligand>
</feature>
<name>A0A7X4LLN8_9VIBR</name>
<dbReference type="Pfam" id="PF01546">
    <property type="entry name" value="Peptidase_M20"/>
    <property type="match status" value="1"/>
</dbReference>
<evidence type="ECO:0000256" key="1">
    <source>
        <dbReference type="ARBA" id="ARBA00006153"/>
    </source>
</evidence>
<evidence type="ECO:0000313" key="6">
    <source>
        <dbReference type="EMBL" id="MZI94091.1"/>
    </source>
</evidence>
<dbReference type="InterPro" id="IPR036264">
    <property type="entry name" value="Bact_exopeptidase_dim_dom"/>
</dbReference>
<dbReference type="Gene3D" id="3.40.630.10">
    <property type="entry name" value="Zn peptidases"/>
    <property type="match status" value="1"/>
</dbReference>
<keyword evidence="3" id="KW-0862">Zinc</keyword>
<comment type="cofactor">
    <cofactor evidence="3">
        <name>Zn(2+)</name>
        <dbReference type="ChEBI" id="CHEBI:29105"/>
    </cofactor>
    <text evidence="3">Binds 2 Zn(2+) ions per subunit.</text>
</comment>
<comment type="caution">
    <text evidence="6">The sequence shown here is derived from an EMBL/GenBank/DDBJ whole genome shotgun (WGS) entry which is preliminary data.</text>
</comment>
<keyword evidence="3" id="KW-0479">Metal-binding</keyword>
<evidence type="ECO:0000313" key="7">
    <source>
        <dbReference type="Proteomes" id="UP000462621"/>
    </source>
</evidence>
<dbReference type="InterPro" id="IPR002933">
    <property type="entry name" value="Peptidase_M20"/>
</dbReference>
<dbReference type="EC" id="3.5.-.-" evidence="6"/>
<feature type="binding site" evidence="3">
    <location>
        <position position="211"/>
    </location>
    <ligand>
        <name>Zn(2+)</name>
        <dbReference type="ChEBI" id="CHEBI:29105"/>
        <label>1</label>
    </ligand>
</feature>